<protein>
    <submittedName>
        <fullName evidence="1">Uncharacterized protein</fullName>
    </submittedName>
</protein>
<comment type="caution">
    <text evidence="1">The sequence shown here is derived from an EMBL/GenBank/DDBJ whole genome shotgun (WGS) entry which is preliminary data.</text>
</comment>
<dbReference type="Proteomes" id="UP001054945">
    <property type="component" value="Unassembled WGS sequence"/>
</dbReference>
<proteinExistence type="predicted"/>
<name>A0AAV4Y4G2_CAEEX</name>
<evidence type="ECO:0000313" key="1">
    <source>
        <dbReference type="EMBL" id="GIZ02218.1"/>
    </source>
</evidence>
<organism evidence="1 2">
    <name type="scientific">Caerostris extrusa</name>
    <name type="common">Bark spider</name>
    <name type="synonym">Caerostris bankana</name>
    <dbReference type="NCBI Taxonomy" id="172846"/>
    <lineage>
        <taxon>Eukaryota</taxon>
        <taxon>Metazoa</taxon>
        <taxon>Ecdysozoa</taxon>
        <taxon>Arthropoda</taxon>
        <taxon>Chelicerata</taxon>
        <taxon>Arachnida</taxon>
        <taxon>Araneae</taxon>
        <taxon>Araneomorphae</taxon>
        <taxon>Entelegynae</taxon>
        <taxon>Araneoidea</taxon>
        <taxon>Araneidae</taxon>
        <taxon>Caerostris</taxon>
    </lineage>
</organism>
<sequence>MTPDDSRKESFTPMCKCQRDYGLVYASLLDIHCAYKLCEALRHFYQTRKHIQPQRRGRRQRLLHYTHFGAAAIRKERSVDV</sequence>
<gene>
    <name evidence="1" type="ORF">CEXT_534371</name>
</gene>
<dbReference type="EMBL" id="BPLR01001419">
    <property type="protein sequence ID" value="GIZ02218.1"/>
    <property type="molecule type" value="Genomic_DNA"/>
</dbReference>
<evidence type="ECO:0000313" key="2">
    <source>
        <dbReference type="Proteomes" id="UP001054945"/>
    </source>
</evidence>
<keyword evidence="2" id="KW-1185">Reference proteome</keyword>
<accession>A0AAV4Y4G2</accession>
<reference evidence="1 2" key="1">
    <citation type="submission" date="2021-06" db="EMBL/GenBank/DDBJ databases">
        <title>Caerostris extrusa draft genome.</title>
        <authorList>
            <person name="Kono N."/>
            <person name="Arakawa K."/>
        </authorList>
    </citation>
    <scope>NUCLEOTIDE SEQUENCE [LARGE SCALE GENOMIC DNA]</scope>
</reference>
<dbReference type="AlphaFoldDB" id="A0AAV4Y4G2"/>